<dbReference type="OrthoDB" id="6188167at2"/>
<organism evidence="2 3">
    <name type="scientific">Stenotrophobium rhamnosiphilum</name>
    <dbReference type="NCBI Taxonomy" id="2029166"/>
    <lineage>
        <taxon>Bacteria</taxon>
        <taxon>Pseudomonadati</taxon>
        <taxon>Pseudomonadota</taxon>
        <taxon>Gammaproteobacteria</taxon>
        <taxon>Nevskiales</taxon>
        <taxon>Nevskiaceae</taxon>
        <taxon>Stenotrophobium</taxon>
    </lineage>
</organism>
<keyword evidence="3" id="KW-1185">Reference proteome</keyword>
<dbReference type="InterPro" id="IPR012434">
    <property type="entry name" value="DUF1631"/>
</dbReference>
<evidence type="ECO:0000313" key="3">
    <source>
        <dbReference type="Proteomes" id="UP000244248"/>
    </source>
</evidence>
<evidence type="ECO:0000256" key="1">
    <source>
        <dbReference type="SAM" id="MobiDB-lite"/>
    </source>
</evidence>
<reference evidence="2 3" key="1">
    <citation type="submission" date="2018-04" db="EMBL/GenBank/DDBJ databases">
        <title>Novel species isolated from glacier.</title>
        <authorList>
            <person name="Liu Q."/>
            <person name="Xin Y.-H."/>
        </authorList>
    </citation>
    <scope>NUCLEOTIDE SEQUENCE [LARGE SCALE GENOMIC DNA]</scope>
    <source>
        <strain evidence="2 3">GT1R17</strain>
    </source>
</reference>
<name>A0A2T5MK86_9GAMM</name>
<dbReference type="Pfam" id="PF07793">
    <property type="entry name" value="DUF1631"/>
    <property type="match status" value="2"/>
</dbReference>
<comment type="caution">
    <text evidence="2">The sequence shown here is derived from an EMBL/GenBank/DDBJ whole genome shotgun (WGS) entry which is preliminary data.</text>
</comment>
<dbReference type="RefSeq" id="WP_107938687.1">
    <property type="nucleotide sequence ID" value="NZ_QANS01000001.1"/>
</dbReference>
<sequence>MRSEPPSRPQSAHLQRLSIAAAEELRKTVRSTLKELFGNFMPQFIAAVKHAADKALNPTEAQGFQVLTRALNDRRELWIESFVQHIDAHLTGGTLPQRQARGGQTTTNDDSIAVANIELRAEARFHKLVTELDARVNRLRLMLYVPIYTKALAPAGLCRALQDTADELQWPGRNRALLFTKFDEFFIAGLEEGLYRSLIAALTRIGIETAKSAADQDELKVQAAPPRQRKPATSMQAPEDMTHMDSETVSMLQSYALKSDGEGYTDGLLAADLLALAEQRPLPGMAQGQSWIPLQRIALAGHFLNEAIGDTIVPDSMLPEHESMRYPLMKSALTDETLFTAAAAHPLANMINEMLLKSATSRVTGNAETRRIADLLQQVLVQFNLSPEFVRLSMQNAEPIQETQVQRFFELQRQQAQQRRDFVISEARRVVANQLERLTFGRDTPAPAITFLNVAWGPLLTKRLLQHGAGHPLWHAGVTLMEQLLDELDMREPEEVKTTEWQDLTNAMIKALIAEGLSQEKLKIALGSLELSRKTPRNSL</sequence>
<feature type="region of interest" description="Disordered" evidence="1">
    <location>
        <begin position="216"/>
        <end position="238"/>
    </location>
</feature>
<gene>
    <name evidence="2" type="ORF">CJD38_02375</name>
</gene>
<evidence type="ECO:0008006" key="4">
    <source>
        <dbReference type="Google" id="ProtNLM"/>
    </source>
</evidence>
<protein>
    <recommendedName>
        <fullName evidence="4">DUF1631 domain-containing protein</fullName>
    </recommendedName>
</protein>
<evidence type="ECO:0000313" key="2">
    <source>
        <dbReference type="EMBL" id="PTU32980.1"/>
    </source>
</evidence>
<accession>A0A2T5MK86</accession>
<proteinExistence type="predicted"/>
<dbReference type="Proteomes" id="UP000244248">
    <property type="component" value="Unassembled WGS sequence"/>
</dbReference>
<dbReference type="EMBL" id="QANS01000001">
    <property type="protein sequence ID" value="PTU32980.1"/>
    <property type="molecule type" value="Genomic_DNA"/>
</dbReference>
<dbReference type="AlphaFoldDB" id="A0A2T5MK86"/>